<evidence type="ECO:0000256" key="5">
    <source>
        <dbReference type="SAM" id="Phobius"/>
    </source>
</evidence>
<feature type="transmembrane region" description="Helical" evidence="5">
    <location>
        <begin position="12"/>
        <end position="33"/>
    </location>
</feature>
<dbReference type="GO" id="GO:0016020">
    <property type="term" value="C:membrane"/>
    <property type="evidence" value="ECO:0007669"/>
    <property type="project" value="UniProtKB-SubCell"/>
</dbReference>
<feature type="transmembrane region" description="Helical" evidence="5">
    <location>
        <begin position="133"/>
        <end position="152"/>
    </location>
</feature>
<dbReference type="AlphaFoldDB" id="A0A1N5UHF6"/>
<feature type="transmembrane region" description="Helical" evidence="5">
    <location>
        <begin position="227"/>
        <end position="256"/>
    </location>
</feature>
<feature type="transmembrane region" description="Helical" evidence="5">
    <location>
        <begin position="196"/>
        <end position="215"/>
    </location>
</feature>
<feature type="transmembrane region" description="Helical" evidence="5">
    <location>
        <begin position="299"/>
        <end position="323"/>
    </location>
</feature>
<name>A0A1N5UHF6_9ARCH</name>
<dbReference type="EMBL" id="LT671858">
    <property type="protein sequence ID" value="SIM60153.1"/>
    <property type="molecule type" value="Genomic_DNA"/>
</dbReference>
<dbReference type="GeneID" id="41588236"/>
<comment type="subcellular location">
    <subcellularLocation>
        <location evidence="1">Membrane</location>
        <topology evidence="1">Multi-pass membrane protein</topology>
    </subcellularLocation>
</comment>
<protein>
    <submittedName>
        <fullName evidence="6">TDT superfamily transporter</fullName>
    </submittedName>
</protein>
<keyword evidence="3 5" id="KW-1133">Transmembrane helix</keyword>
<dbReference type="Gene3D" id="1.50.10.150">
    <property type="entry name" value="Voltage-dependent anion channel"/>
    <property type="match status" value="1"/>
</dbReference>
<feature type="transmembrane region" description="Helical" evidence="5">
    <location>
        <begin position="268"/>
        <end position="287"/>
    </location>
</feature>
<keyword evidence="4 5" id="KW-0472">Membrane</keyword>
<dbReference type="GO" id="GO:0055085">
    <property type="term" value="P:transmembrane transport"/>
    <property type="evidence" value="ECO:0007669"/>
    <property type="project" value="InterPro"/>
</dbReference>
<dbReference type="InterPro" id="IPR038665">
    <property type="entry name" value="Voltage-dep_anion_channel_sf"/>
</dbReference>
<evidence type="ECO:0000313" key="6">
    <source>
        <dbReference type="EMBL" id="SIM60153.1"/>
    </source>
</evidence>
<evidence type="ECO:0000256" key="2">
    <source>
        <dbReference type="ARBA" id="ARBA00022692"/>
    </source>
</evidence>
<gene>
    <name evidence="6" type="ORF">CSP5_0968</name>
</gene>
<feature type="transmembrane region" description="Helical" evidence="5">
    <location>
        <begin position="99"/>
        <end position="121"/>
    </location>
</feature>
<keyword evidence="2 5" id="KW-0812">Transmembrane</keyword>
<sequence length="339" mass="38641">MKGFKKNLSTLPNSSFASVMGTGILSDALFHLGMMALSYLLMFLSISIYIGLIGSFLLKLFLLKGNIFKYSSKTVMQAFTFIAGTSVLFTRLYESHISIYPLVIVIVLLGVTILFISLYLLTLNFHNKEKENYLLFLPLISFLSFSILIGVTQNQIPFIFVSLEFLLVIISQIGTILVITYSLIYNHKRPVHIQDINGYYMIYSGILSLLGYSILGTPVYDIIQMTIGYIFHYMATVDIIASIFIALFMFIVFIVKIKNGLFNKKYKISSWGALFPLGVDSIGYYSMSEIYHVQFFDDLSYFFTFLAILVLIGIIMEFILYVLQSEKQNFTEHSEIMSE</sequence>
<dbReference type="Proteomes" id="UP000195607">
    <property type="component" value="Chromosome I"/>
</dbReference>
<dbReference type="Pfam" id="PF03595">
    <property type="entry name" value="SLAC1"/>
    <property type="match status" value="1"/>
</dbReference>
<feature type="transmembrane region" description="Helical" evidence="5">
    <location>
        <begin position="39"/>
        <end position="62"/>
    </location>
</feature>
<proteinExistence type="predicted"/>
<accession>A0A1N5UHF6</accession>
<evidence type="ECO:0000256" key="3">
    <source>
        <dbReference type="ARBA" id="ARBA00022989"/>
    </source>
</evidence>
<evidence type="ECO:0000313" key="7">
    <source>
        <dbReference type="Proteomes" id="UP000195607"/>
    </source>
</evidence>
<dbReference type="InterPro" id="IPR004695">
    <property type="entry name" value="SLAC1/Mae1/Ssu1/TehA"/>
</dbReference>
<feature type="transmembrane region" description="Helical" evidence="5">
    <location>
        <begin position="74"/>
        <end position="93"/>
    </location>
</feature>
<reference evidence="6 7" key="1">
    <citation type="submission" date="2016-04" db="EMBL/GenBank/DDBJ databases">
        <authorList>
            <person name="Evans L.H."/>
            <person name="Alamgir A."/>
            <person name="Owens N."/>
            <person name="Weber N.D."/>
            <person name="Virtaneva K."/>
            <person name="Barbian K."/>
            <person name="Babar A."/>
            <person name="Rosenke K."/>
        </authorList>
    </citation>
    <scope>NUCLEOTIDE SEQUENCE [LARGE SCALE GENOMIC DNA]</scope>
    <source>
        <strain evidence="7">S5(T) (JCM 30642 \VKM B-2941)</strain>
    </source>
</reference>
<evidence type="ECO:0000256" key="1">
    <source>
        <dbReference type="ARBA" id="ARBA00004141"/>
    </source>
</evidence>
<dbReference type="RefSeq" id="WP_148689745.1">
    <property type="nucleotide sequence ID" value="NZ_LT671858.1"/>
</dbReference>
<feature type="transmembrane region" description="Helical" evidence="5">
    <location>
        <begin position="158"/>
        <end position="184"/>
    </location>
</feature>
<organism evidence="6 7">
    <name type="scientific">Cuniculiplasma divulgatum</name>
    <dbReference type="NCBI Taxonomy" id="1673428"/>
    <lineage>
        <taxon>Archaea</taxon>
        <taxon>Methanobacteriati</taxon>
        <taxon>Thermoplasmatota</taxon>
        <taxon>Thermoplasmata</taxon>
        <taxon>Thermoplasmatales</taxon>
        <taxon>Cuniculiplasmataceae</taxon>
        <taxon>Cuniculiplasma</taxon>
    </lineage>
</organism>
<evidence type="ECO:0000256" key="4">
    <source>
        <dbReference type="ARBA" id="ARBA00023136"/>
    </source>
</evidence>